<sequence>MFNAGRKWISLNHKVSEVGGYRRHWLPSILTKRVHCSRTPSDHSSGRTGAYNPFFIGALRSYIQLYAFQQAVPFPRSGGGDVNTNLNFAGRTVPSNLLSDANGDNLQAAMAFRSTFL</sequence>
<reference evidence="1" key="1">
    <citation type="submission" date="2022-12" db="EMBL/GenBank/DDBJ databases">
        <authorList>
            <person name="Alioto T."/>
            <person name="Alioto T."/>
            <person name="Gomez Garrido J."/>
        </authorList>
    </citation>
    <scope>NUCLEOTIDE SEQUENCE</scope>
</reference>
<evidence type="ECO:0000313" key="1">
    <source>
        <dbReference type="EMBL" id="CAI5765582.1"/>
    </source>
</evidence>
<evidence type="ECO:0000313" key="2">
    <source>
        <dbReference type="Proteomes" id="UP001178461"/>
    </source>
</evidence>
<proteinExistence type="predicted"/>
<dbReference type="EMBL" id="OX395127">
    <property type="protein sequence ID" value="CAI5765582.1"/>
    <property type="molecule type" value="Genomic_DNA"/>
</dbReference>
<protein>
    <submittedName>
        <fullName evidence="1">Uncharacterized protein</fullName>
    </submittedName>
</protein>
<accession>A0AA35JUX4</accession>
<dbReference type="Proteomes" id="UP001178461">
    <property type="component" value="Chromosome 2"/>
</dbReference>
<name>A0AA35JUX4_9SAUR</name>
<gene>
    <name evidence="1" type="ORF">PODLI_1B034607</name>
</gene>
<dbReference type="AlphaFoldDB" id="A0AA35JUX4"/>
<organism evidence="1 2">
    <name type="scientific">Podarcis lilfordi</name>
    <name type="common">Lilford's wall lizard</name>
    <dbReference type="NCBI Taxonomy" id="74358"/>
    <lineage>
        <taxon>Eukaryota</taxon>
        <taxon>Metazoa</taxon>
        <taxon>Chordata</taxon>
        <taxon>Craniata</taxon>
        <taxon>Vertebrata</taxon>
        <taxon>Euteleostomi</taxon>
        <taxon>Lepidosauria</taxon>
        <taxon>Squamata</taxon>
        <taxon>Bifurcata</taxon>
        <taxon>Unidentata</taxon>
        <taxon>Episquamata</taxon>
        <taxon>Laterata</taxon>
        <taxon>Lacertibaenia</taxon>
        <taxon>Lacertidae</taxon>
        <taxon>Podarcis</taxon>
    </lineage>
</organism>
<keyword evidence="2" id="KW-1185">Reference proteome</keyword>